<dbReference type="Gene3D" id="3.90.1200.10">
    <property type="match status" value="1"/>
</dbReference>
<evidence type="ECO:0000313" key="8">
    <source>
        <dbReference type="EMBL" id="EEA23409.1"/>
    </source>
</evidence>
<dbReference type="Gene3D" id="3.30.200.20">
    <property type="entry name" value="Phosphorylase Kinase, domain 1"/>
    <property type="match status" value="1"/>
</dbReference>
<evidence type="ECO:0000256" key="3">
    <source>
        <dbReference type="ARBA" id="ARBA00016197"/>
    </source>
</evidence>
<dbReference type="EMBL" id="DS995902">
    <property type="protein sequence ID" value="EEA23409.1"/>
    <property type="molecule type" value="Genomic_DNA"/>
</dbReference>
<dbReference type="InterPro" id="IPR002575">
    <property type="entry name" value="Aminoglycoside_PTrfase"/>
</dbReference>
<keyword evidence="4" id="KW-0809">Transit peptide</keyword>
<dbReference type="HOGENOM" id="CLU_019189_3_0_1"/>
<evidence type="ECO:0000256" key="2">
    <source>
        <dbReference type="ARBA" id="ARBA00005543"/>
    </source>
</evidence>
<dbReference type="Proteomes" id="UP000001294">
    <property type="component" value="Unassembled WGS sequence"/>
</dbReference>
<organism evidence="8 9">
    <name type="scientific">Talaromyces marneffei (strain ATCC 18224 / CBS 334.59 / QM 7333)</name>
    <name type="common">Penicillium marneffei</name>
    <dbReference type="NCBI Taxonomy" id="441960"/>
    <lineage>
        <taxon>Eukaryota</taxon>
        <taxon>Fungi</taxon>
        <taxon>Dikarya</taxon>
        <taxon>Ascomycota</taxon>
        <taxon>Pezizomycotina</taxon>
        <taxon>Eurotiomycetes</taxon>
        <taxon>Eurotiomycetidae</taxon>
        <taxon>Eurotiales</taxon>
        <taxon>Trichocomaceae</taxon>
        <taxon>Talaromyces</taxon>
        <taxon>Talaromyces sect. Talaromyces</taxon>
    </lineage>
</organism>
<protein>
    <recommendedName>
        <fullName evidence="3">Altered inheritance of mitochondria protein 9, mitochondrial</fullName>
    </recommendedName>
    <alternativeName>
        <fullName evidence="6">Found in mitochondrial proteome protein 29</fullName>
    </alternativeName>
</protein>
<dbReference type="VEuPathDB" id="FungiDB:PMAA_099970"/>
<keyword evidence="5" id="KW-0496">Mitochondrion</keyword>
<comment type="subcellular location">
    <subcellularLocation>
        <location evidence="1">Mitochondrion</location>
    </subcellularLocation>
</comment>
<gene>
    <name evidence="8" type="ORF">PMAA_099970</name>
</gene>
<dbReference type="PANTHER" id="PTHR36091:SF1">
    <property type="entry name" value="ALTERED INHERITANCE OF MITOCHONDRIA PROTEIN 9, MITOCHONDRIAL"/>
    <property type="match status" value="1"/>
</dbReference>
<dbReference type="OrthoDB" id="2831558at2759"/>
<dbReference type="PhylomeDB" id="B6QJ69"/>
<accession>B6QJ69</accession>
<name>B6QJ69_TALMQ</name>
<evidence type="ECO:0000313" key="9">
    <source>
        <dbReference type="Proteomes" id="UP000001294"/>
    </source>
</evidence>
<feature type="domain" description="Aminoglycoside phosphotransferase" evidence="7">
    <location>
        <begin position="31"/>
        <end position="293"/>
    </location>
</feature>
<sequence>MRYIRFNFDALCGRILELCPGAGSISNYEKIEGGFNRVFVFTLNNSKRIVARLPFTLAGPSELTTSSEVATIKYLQSKMSVPIPTILDWSNEPSNSIGSEYIIMEHVEGVQLHKKWPEMAGDERVRCINAIYRKLKEIVDLQFPAFGSVNFEANLQSGCKGISLGGGFCVGLHCGSRYWDCNISEPRYYHNTQSNRGLWTTLDQYCDGLVDAGLSRIPPKDYLAEKRPSYHGSVQAHLDILQRCRSVLKEMCKDPRIQAAATLHPDLHKRNIFVSETDSSKITGIIDWQWTSIEPAFWYADDVPDFAVTDDSDNNLCAKAFGACTRFLTPKLSGPRLMDDNLFRPFLYSYRTWKDGAVALRHEPIETTRKWNELGFVGQSPYPLPLSNGLVKHEREYKLFVAAQELKHDLWSVLNTATDGWVPIENWEATELAHREIFDSMLTAVLTDKDPRNEEPVKDEAVLRSIWPFDLSSLDTSSLIGWVNRTKWAPGQPVIAASWELLHS</sequence>
<dbReference type="InterPro" id="IPR051035">
    <property type="entry name" value="Mito_inheritance_9"/>
</dbReference>
<evidence type="ECO:0000256" key="5">
    <source>
        <dbReference type="ARBA" id="ARBA00023128"/>
    </source>
</evidence>
<dbReference type="SUPFAM" id="SSF56112">
    <property type="entry name" value="Protein kinase-like (PK-like)"/>
    <property type="match status" value="1"/>
</dbReference>
<keyword evidence="9" id="KW-1185">Reference proteome</keyword>
<dbReference type="AlphaFoldDB" id="B6QJ69"/>
<keyword evidence="8" id="KW-0808">Transferase</keyword>
<comment type="similarity">
    <text evidence="2">Belongs to the AIM9 family.</text>
</comment>
<reference evidence="9" key="1">
    <citation type="journal article" date="2015" name="Genome Announc.">
        <title>Genome sequence of the AIDS-associated pathogen Penicillium marneffei (ATCC18224) and its near taxonomic relative Talaromyces stipitatus (ATCC10500).</title>
        <authorList>
            <person name="Nierman W.C."/>
            <person name="Fedorova-Abrams N.D."/>
            <person name="Andrianopoulos A."/>
        </authorList>
    </citation>
    <scope>NUCLEOTIDE SEQUENCE [LARGE SCALE GENOMIC DNA]</scope>
    <source>
        <strain evidence="9">ATCC 18224 / CBS 334.59 / QM 7333</strain>
    </source>
</reference>
<dbReference type="STRING" id="441960.B6QJ69"/>
<evidence type="ECO:0000256" key="6">
    <source>
        <dbReference type="ARBA" id="ARBA00031849"/>
    </source>
</evidence>
<dbReference type="GO" id="GO:0016740">
    <property type="term" value="F:transferase activity"/>
    <property type="evidence" value="ECO:0007669"/>
    <property type="project" value="UniProtKB-KW"/>
</dbReference>
<evidence type="ECO:0000259" key="7">
    <source>
        <dbReference type="Pfam" id="PF01636"/>
    </source>
</evidence>
<dbReference type="GO" id="GO:0005739">
    <property type="term" value="C:mitochondrion"/>
    <property type="evidence" value="ECO:0007669"/>
    <property type="project" value="UniProtKB-SubCell"/>
</dbReference>
<dbReference type="PANTHER" id="PTHR36091">
    <property type="entry name" value="ALTERED INHERITANCE OF MITOCHONDRIA PROTEIN 9, MITOCHONDRIAL"/>
    <property type="match status" value="1"/>
</dbReference>
<dbReference type="InterPro" id="IPR011009">
    <property type="entry name" value="Kinase-like_dom_sf"/>
</dbReference>
<evidence type="ECO:0000256" key="1">
    <source>
        <dbReference type="ARBA" id="ARBA00004173"/>
    </source>
</evidence>
<proteinExistence type="inferred from homology"/>
<evidence type="ECO:0000256" key="4">
    <source>
        <dbReference type="ARBA" id="ARBA00022946"/>
    </source>
</evidence>
<dbReference type="Pfam" id="PF01636">
    <property type="entry name" value="APH"/>
    <property type="match status" value="1"/>
</dbReference>